<dbReference type="Proteomes" id="UP000249396">
    <property type="component" value="Unassembled WGS sequence"/>
</dbReference>
<sequence>MKNPLLELYSDYLISSFALITATGLSLLLDNEYSHDQITRFLSGDEYTSRDLWALVKPTVRAVETDDSSVLFDDTIQEKPHSDENEIIAWHFDHSKNRSVKGVNILNCLYNAGDVNLPLAFEIVHKDLQYCEIETKKLKRKSSITKNEHLREMLRVCQQNQLCYRYVLADTWFSSKENMIFIKVELGKEFVMPLKSNRTVALSLEDKRQGRFVRLDALPLEENTVLQVYIKGLSFPVVLAKQVFTNKDGSIGVLYLATSDLLLDYGRITTIYKKRWNVEVFHKSIKSNTGLARSPTHTVRTQSNHFFASIYAFFKLELLKVKHQLNHFALRSKLYIKALQASFAELQRLTA</sequence>
<organism evidence="2 3">
    <name type="scientific">Candidatus Methylumidiphilus alinenensis</name>
    <dbReference type="NCBI Taxonomy" id="2202197"/>
    <lineage>
        <taxon>Bacteria</taxon>
        <taxon>Pseudomonadati</taxon>
        <taxon>Pseudomonadota</taxon>
        <taxon>Gammaproteobacteria</taxon>
        <taxon>Methylococcales</taxon>
        <taxon>Candidatus Methylumidiphilus</taxon>
    </lineage>
</organism>
<dbReference type="GO" id="GO:0006313">
    <property type="term" value="P:DNA transposition"/>
    <property type="evidence" value="ECO:0007669"/>
    <property type="project" value="InterPro"/>
</dbReference>
<dbReference type="InterPro" id="IPR002559">
    <property type="entry name" value="Transposase_11"/>
</dbReference>
<dbReference type="SUPFAM" id="SSF53098">
    <property type="entry name" value="Ribonuclease H-like"/>
    <property type="match status" value="1"/>
</dbReference>
<dbReference type="InterPro" id="IPR012337">
    <property type="entry name" value="RNaseH-like_sf"/>
</dbReference>
<evidence type="ECO:0000313" key="2">
    <source>
        <dbReference type="EMBL" id="PZN75012.1"/>
    </source>
</evidence>
<feature type="domain" description="Transposase IS4-like" evidence="1">
    <location>
        <begin position="144"/>
        <end position="309"/>
    </location>
</feature>
<dbReference type="EMBL" id="QJPH01000405">
    <property type="protein sequence ID" value="PZN75012.1"/>
    <property type="molecule type" value="Genomic_DNA"/>
</dbReference>
<dbReference type="GO" id="GO:0003677">
    <property type="term" value="F:DNA binding"/>
    <property type="evidence" value="ECO:0007669"/>
    <property type="project" value="InterPro"/>
</dbReference>
<dbReference type="GO" id="GO:0004803">
    <property type="term" value="F:transposase activity"/>
    <property type="evidence" value="ECO:0007669"/>
    <property type="project" value="InterPro"/>
</dbReference>
<evidence type="ECO:0000259" key="1">
    <source>
        <dbReference type="Pfam" id="PF01609"/>
    </source>
</evidence>
<gene>
    <name evidence="2" type="ORF">DM484_19810</name>
</gene>
<protein>
    <submittedName>
        <fullName evidence="2">IS701 family transposase</fullName>
    </submittedName>
</protein>
<reference evidence="2 3" key="1">
    <citation type="journal article" date="2018" name="Aquat. Microb. Ecol.">
        <title>Gammaproteobacterial methanotrophs dominate.</title>
        <authorList>
            <person name="Rissanen A.J."/>
            <person name="Saarenheimo J."/>
            <person name="Tiirola M."/>
            <person name="Peura S."/>
            <person name="Aalto S.L."/>
            <person name="Karvinen A."/>
            <person name="Nykanen H."/>
        </authorList>
    </citation>
    <scope>NUCLEOTIDE SEQUENCE [LARGE SCALE GENOMIC DNA]</scope>
    <source>
        <strain evidence="2">AMbin10</strain>
    </source>
</reference>
<dbReference type="AlphaFoldDB" id="A0A2W4QT10"/>
<name>A0A2W4QT10_9GAMM</name>
<accession>A0A2W4QT10</accession>
<evidence type="ECO:0000313" key="3">
    <source>
        <dbReference type="Proteomes" id="UP000249396"/>
    </source>
</evidence>
<proteinExistence type="predicted"/>
<dbReference type="Pfam" id="PF01609">
    <property type="entry name" value="DDE_Tnp_1"/>
    <property type="match status" value="1"/>
</dbReference>
<comment type="caution">
    <text evidence="2">The sequence shown here is derived from an EMBL/GenBank/DDBJ whole genome shotgun (WGS) entry which is preliminary data.</text>
</comment>